<dbReference type="GO" id="GO:0004497">
    <property type="term" value="F:monooxygenase activity"/>
    <property type="evidence" value="ECO:0007669"/>
    <property type="project" value="UniProtKB-KW"/>
</dbReference>
<dbReference type="Proteomes" id="UP000008064">
    <property type="component" value="Unassembled WGS sequence"/>
</dbReference>
<dbReference type="HOGENOM" id="CLU_001570_2_1_1"/>
<dbReference type="InterPro" id="IPR050364">
    <property type="entry name" value="Cytochrome_P450_fung"/>
</dbReference>
<dbReference type="PANTHER" id="PTHR46300:SF1">
    <property type="entry name" value="P450, PUTATIVE (EUROFUNG)-RELATED"/>
    <property type="match status" value="1"/>
</dbReference>
<dbReference type="SUPFAM" id="SSF48264">
    <property type="entry name" value="Cytochrome P450"/>
    <property type="match status" value="1"/>
</dbReference>
<dbReference type="EMBL" id="GL945433">
    <property type="protein sequence ID" value="EGO25197.1"/>
    <property type="molecule type" value="Genomic_DNA"/>
</dbReference>
<sequence length="506" mass="57454">MLQPTVTVDSKALASLICVLLIGGALVKRTLRIKSTLPLPPSPEKNHWLWGHVLPVQYGFLQVEQWIKELGPVVHVRYGRESVVIVGRHQAAIDIMERQGGSTVDRPRSVAAGDMLSGGLRMLFSPSGDRFRRMRRAVHTHLQPKAAETYEPIQMDNAKNTIFDLLDSPDKYTLHARRYAASVIQKVAYGKTTPTSGTDPEVQHVRLSLDRLRHAMRPGQYFVDTFPFLKHLPWYGRELKKWHQDDLRLYTSQLGKVQKQLESNQDVGPSFGKYLLESSTEHGLSNSEMAYLAGSFFAAGSDTTAVAICAMIVSAAVHPEAQAKVQEELDNVIGRQRAPTYDDVDMLPQLQAFIQESLRWRPIVPQGLGHRVNKDVIWGNYLIPAGTTVFGNHWAISRDPDVYPNPENFEPQRWLDSQEKVREDLKFPTFGFGRRVCPGQHVANRSVLINTLLILWAFRLSLEPSEKTNDMAFMNVVIPKDAPKVHFEKRIDENQLRFMMERYSEL</sequence>
<dbReference type="AlphaFoldDB" id="F8NUH7"/>
<keyword evidence="8 10" id="KW-0503">Monooxygenase</keyword>
<dbReference type="PRINTS" id="PR00463">
    <property type="entry name" value="EP450I"/>
</dbReference>
<dbReference type="InterPro" id="IPR036396">
    <property type="entry name" value="Cyt_P450_sf"/>
</dbReference>
<evidence type="ECO:0000256" key="5">
    <source>
        <dbReference type="ARBA" id="ARBA00022723"/>
    </source>
</evidence>
<dbReference type="CDD" id="cd11065">
    <property type="entry name" value="CYP64-like"/>
    <property type="match status" value="1"/>
</dbReference>
<dbReference type="OrthoDB" id="2789670at2759"/>
<comment type="cofactor">
    <cofactor evidence="1 9">
        <name>heme</name>
        <dbReference type="ChEBI" id="CHEBI:30413"/>
    </cofactor>
</comment>
<keyword evidence="5 9" id="KW-0479">Metal-binding</keyword>
<evidence type="ECO:0000313" key="11">
    <source>
        <dbReference type="EMBL" id="EGO25197.1"/>
    </source>
</evidence>
<reference evidence="11" key="1">
    <citation type="submission" date="2011-04" db="EMBL/GenBank/DDBJ databases">
        <title>Evolution of plant cell wall degrading machinery underlies the functional diversity of forest fungi.</title>
        <authorList>
            <consortium name="US DOE Joint Genome Institute (JGI-PGF)"/>
            <person name="Eastwood D.C."/>
            <person name="Floudas D."/>
            <person name="Binder M."/>
            <person name="Majcherczyk A."/>
            <person name="Schneider P."/>
            <person name="Aerts A."/>
            <person name="Asiegbu F.O."/>
            <person name="Baker S.E."/>
            <person name="Barry K."/>
            <person name="Bendiksby M."/>
            <person name="Blumentritt M."/>
            <person name="Coutinho P.M."/>
            <person name="Cullen D."/>
            <person name="Cullen D."/>
            <person name="Gathman A."/>
            <person name="Goodell B."/>
            <person name="Henrissat B."/>
            <person name="Ihrmark K."/>
            <person name="Kauserud H."/>
            <person name="Kohler A."/>
            <person name="LaButti K."/>
            <person name="Lapidus A."/>
            <person name="Lavin J.L."/>
            <person name="Lee Y.-H."/>
            <person name="Lindquist E."/>
            <person name="Lilly W."/>
            <person name="Lucas S."/>
            <person name="Morin E."/>
            <person name="Murat C."/>
            <person name="Oguiza J.A."/>
            <person name="Park J."/>
            <person name="Pisabarro A.G."/>
            <person name="Riley R."/>
            <person name="Rosling A."/>
            <person name="Salamov A."/>
            <person name="Schmidt O."/>
            <person name="Schmutz J."/>
            <person name="Skrede I."/>
            <person name="Stenlid J."/>
            <person name="Wiebenga A."/>
            <person name="Xie X."/>
            <person name="Kues U."/>
            <person name="Hibbett D.S."/>
            <person name="Hoffmeister D."/>
            <person name="Hogberg N."/>
            <person name="Martin F."/>
            <person name="Grigoriev I.V."/>
            <person name="Watkinson S.C."/>
        </authorList>
    </citation>
    <scope>NUCLEOTIDE SEQUENCE</scope>
    <source>
        <strain evidence="11">S7.9</strain>
    </source>
</reference>
<dbReference type="InterPro" id="IPR001128">
    <property type="entry name" value="Cyt_P450"/>
</dbReference>
<protein>
    <recommendedName>
        <fullName evidence="12">Cytochrome P450</fullName>
    </recommendedName>
</protein>
<organism>
    <name type="scientific">Serpula lacrymans var. lacrymans (strain S7.9)</name>
    <name type="common">Dry rot fungus</name>
    <dbReference type="NCBI Taxonomy" id="578457"/>
    <lineage>
        <taxon>Eukaryota</taxon>
        <taxon>Fungi</taxon>
        <taxon>Dikarya</taxon>
        <taxon>Basidiomycota</taxon>
        <taxon>Agaricomycotina</taxon>
        <taxon>Agaricomycetes</taxon>
        <taxon>Agaricomycetidae</taxon>
        <taxon>Boletales</taxon>
        <taxon>Coniophorineae</taxon>
        <taxon>Serpulaceae</taxon>
        <taxon>Serpula</taxon>
    </lineage>
</organism>
<evidence type="ECO:0000256" key="8">
    <source>
        <dbReference type="ARBA" id="ARBA00023033"/>
    </source>
</evidence>
<dbReference type="InterPro" id="IPR002401">
    <property type="entry name" value="Cyt_P450_E_grp-I"/>
</dbReference>
<dbReference type="Pfam" id="PF00067">
    <property type="entry name" value="p450"/>
    <property type="match status" value="1"/>
</dbReference>
<dbReference type="GO" id="GO:0020037">
    <property type="term" value="F:heme binding"/>
    <property type="evidence" value="ECO:0007669"/>
    <property type="project" value="InterPro"/>
</dbReference>
<evidence type="ECO:0000256" key="10">
    <source>
        <dbReference type="RuleBase" id="RU000461"/>
    </source>
</evidence>
<feature type="binding site" description="axial binding residue" evidence="9">
    <location>
        <position position="437"/>
    </location>
    <ligand>
        <name>heme</name>
        <dbReference type="ChEBI" id="CHEBI:30413"/>
    </ligand>
    <ligandPart>
        <name>Fe</name>
        <dbReference type="ChEBI" id="CHEBI:18248"/>
    </ligandPart>
</feature>
<keyword evidence="7 9" id="KW-0408">Iron</keyword>
<dbReference type="GO" id="GO:0005506">
    <property type="term" value="F:iron ion binding"/>
    <property type="evidence" value="ECO:0007669"/>
    <property type="project" value="InterPro"/>
</dbReference>
<dbReference type="RefSeq" id="XP_007317319.1">
    <property type="nucleotide sequence ID" value="XM_007317257.1"/>
</dbReference>
<evidence type="ECO:0000256" key="3">
    <source>
        <dbReference type="ARBA" id="ARBA00010617"/>
    </source>
</evidence>
<evidence type="ECO:0000256" key="4">
    <source>
        <dbReference type="ARBA" id="ARBA00022617"/>
    </source>
</evidence>
<dbReference type="KEGG" id="sla:SERLADRAFT_464994"/>
<evidence type="ECO:0000256" key="1">
    <source>
        <dbReference type="ARBA" id="ARBA00001971"/>
    </source>
</evidence>
<evidence type="ECO:0000256" key="9">
    <source>
        <dbReference type="PIRSR" id="PIRSR602401-1"/>
    </source>
</evidence>
<proteinExistence type="inferred from homology"/>
<dbReference type="Gene3D" id="1.10.630.10">
    <property type="entry name" value="Cytochrome P450"/>
    <property type="match status" value="1"/>
</dbReference>
<accession>F8NUH7</accession>
<dbReference type="PROSITE" id="PS00086">
    <property type="entry name" value="CYTOCHROME_P450"/>
    <property type="match status" value="1"/>
</dbReference>
<evidence type="ECO:0008006" key="12">
    <source>
        <dbReference type="Google" id="ProtNLM"/>
    </source>
</evidence>
<dbReference type="PANTHER" id="PTHR46300">
    <property type="entry name" value="P450, PUTATIVE (EUROFUNG)-RELATED-RELATED"/>
    <property type="match status" value="1"/>
</dbReference>
<keyword evidence="6 10" id="KW-0560">Oxidoreductase</keyword>
<dbReference type="PRINTS" id="PR00385">
    <property type="entry name" value="P450"/>
</dbReference>
<keyword evidence="4 9" id="KW-0349">Heme</keyword>
<evidence type="ECO:0000256" key="2">
    <source>
        <dbReference type="ARBA" id="ARBA00005179"/>
    </source>
</evidence>
<dbReference type="InterPro" id="IPR017972">
    <property type="entry name" value="Cyt_P450_CS"/>
</dbReference>
<evidence type="ECO:0000256" key="6">
    <source>
        <dbReference type="ARBA" id="ARBA00023002"/>
    </source>
</evidence>
<comment type="pathway">
    <text evidence="2">Secondary metabolite biosynthesis.</text>
</comment>
<evidence type="ECO:0000256" key="7">
    <source>
        <dbReference type="ARBA" id="ARBA00023004"/>
    </source>
</evidence>
<name>F8NUH7_SERL9</name>
<gene>
    <name evidence="11" type="ORF">SERLADRAFT_464994</name>
</gene>
<comment type="similarity">
    <text evidence="3 10">Belongs to the cytochrome P450 family.</text>
</comment>
<dbReference type="GO" id="GO:0016705">
    <property type="term" value="F:oxidoreductase activity, acting on paired donors, with incorporation or reduction of molecular oxygen"/>
    <property type="evidence" value="ECO:0007669"/>
    <property type="project" value="InterPro"/>
</dbReference>
<dbReference type="GeneID" id="18818833"/>